<dbReference type="InterPro" id="IPR003613">
    <property type="entry name" value="Ubox_domain"/>
</dbReference>
<keyword evidence="6" id="KW-0833">Ubl conjugation pathway</keyword>
<keyword evidence="8" id="KW-1133">Transmembrane helix</keyword>
<dbReference type="SMART" id="SM00504">
    <property type="entry name" value="Ubox"/>
    <property type="match status" value="1"/>
</dbReference>
<accession>A0A834X5R3</accession>
<evidence type="ECO:0000256" key="3">
    <source>
        <dbReference type="ARBA" id="ARBA00012483"/>
    </source>
</evidence>
<evidence type="ECO:0000256" key="1">
    <source>
        <dbReference type="ARBA" id="ARBA00000900"/>
    </source>
</evidence>
<dbReference type="InterPro" id="IPR013083">
    <property type="entry name" value="Znf_RING/FYVE/PHD"/>
</dbReference>
<dbReference type="PROSITE" id="PS51698">
    <property type="entry name" value="U_BOX"/>
    <property type="match status" value="1"/>
</dbReference>
<dbReference type="InterPro" id="IPR011989">
    <property type="entry name" value="ARM-like"/>
</dbReference>
<dbReference type="PROSITE" id="PS50943">
    <property type="entry name" value="HTH_CROC1"/>
    <property type="match status" value="1"/>
</dbReference>
<dbReference type="GO" id="GO:0016567">
    <property type="term" value="P:protein ubiquitination"/>
    <property type="evidence" value="ECO:0007669"/>
    <property type="project" value="UniProtKB-UniPathway"/>
</dbReference>
<feature type="transmembrane region" description="Helical" evidence="8">
    <location>
        <begin position="791"/>
        <end position="810"/>
    </location>
</feature>
<keyword evidence="4" id="KW-0808">Transferase</keyword>
<feature type="repeat" description="ARM" evidence="7">
    <location>
        <begin position="554"/>
        <end position="597"/>
    </location>
</feature>
<feature type="repeat" description="ARM" evidence="7">
    <location>
        <begin position="429"/>
        <end position="471"/>
    </location>
</feature>
<dbReference type="InterPro" id="IPR004316">
    <property type="entry name" value="SWEET_rpt"/>
</dbReference>
<evidence type="ECO:0000256" key="6">
    <source>
        <dbReference type="ARBA" id="ARBA00022786"/>
    </source>
</evidence>
<comment type="pathway">
    <text evidence="2">Protein modification; protein ubiquitination.</text>
</comment>
<feature type="domain" description="HTH cro/C1-type" evidence="9">
    <location>
        <begin position="189"/>
        <end position="221"/>
    </location>
</feature>
<evidence type="ECO:0000256" key="2">
    <source>
        <dbReference type="ARBA" id="ARBA00004906"/>
    </source>
</evidence>
<dbReference type="CDD" id="cd16664">
    <property type="entry name" value="RING-Ubox_PUB"/>
    <property type="match status" value="1"/>
</dbReference>
<dbReference type="PANTHER" id="PTHR23315:SF116">
    <property type="entry name" value="RING-TYPE E3 UBIQUITIN TRANSFERASE"/>
    <property type="match status" value="1"/>
</dbReference>
<evidence type="ECO:0000256" key="8">
    <source>
        <dbReference type="SAM" id="Phobius"/>
    </source>
</evidence>
<evidence type="ECO:0000259" key="10">
    <source>
        <dbReference type="PROSITE" id="PS51698"/>
    </source>
</evidence>
<dbReference type="Pfam" id="PF04564">
    <property type="entry name" value="U-box"/>
    <property type="match status" value="1"/>
</dbReference>
<dbReference type="Gene3D" id="3.30.40.10">
    <property type="entry name" value="Zinc/RING finger domain, C3HC4 (zinc finger)"/>
    <property type="match status" value="1"/>
</dbReference>
<name>A0A834X5R3_9FABA</name>
<keyword evidence="5" id="KW-0677">Repeat</keyword>
<dbReference type="Gene3D" id="1.25.10.10">
    <property type="entry name" value="Leucine-rich Repeat Variant"/>
    <property type="match status" value="2"/>
</dbReference>
<dbReference type="PROSITE" id="PS50176">
    <property type="entry name" value="ARM_REPEAT"/>
    <property type="match status" value="2"/>
</dbReference>
<organism evidence="11 12">
    <name type="scientific">Senna tora</name>
    <dbReference type="NCBI Taxonomy" id="362788"/>
    <lineage>
        <taxon>Eukaryota</taxon>
        <taxon>Viridiplantae</taxon>
        <taxon>Streptophyta</taxon>
        <taxon>Embryophyta</taxon>
        <taxon>Tracheophyta</taxon>
        <taxon>Spermatophyta</taxon>
        <taxon>Magnoliopsida</taxon>
        <taxon>eudicotyledons</taxon>
        <taxon>Gunneridae</taxon>
        <taxon>Pentapetalae</taxon>
        <taxon>rosids</taxon>
        <taxon>fabids</taxon>
        <taxon>Fabales</taxon>
        <taxon>Fabaceae</taxon>
        <taxon>Caesalpinioideae</taxon>
        <taxon>Cassia clade</taxon>
        <taxon>Senna</taxon>
    </lineage>
</organism>
<dbReference type="UniPathway" id="UPA00143"/>
<dbReference type="InterPro" id="IPR058678">
    <property type="entry name" value="ARM_PUB"/>
</dbReference>
<evidence type="ECO:0000259" key="9">
    <source>
        <dbReference type="PROSITE" id="PS50943"/>
    </source>
</evidence>
<dbReference type="SMART" id="SM00185">
    <property type="entry name" value="ARM"/>
    <property type="match status" value="3"/>
</dbReference>
<dbReference type="EMBL" id="JAAIUW010000003">
    <property type="protein sequence ID" value="KAF7838345.1"/>
    <property type="molecule type" value="Genomic_DNA"/>
</dbReference>
<comment type="caution">
    <text evidence="11">The sequence shown here is derived from an EMBL/GenBank/DDBJ whole genome shotgun (WGS) entry which is preliminary data.</text>
</comment>
<feature type="transmembrane region" description="Helical" evidence="8">
    <location>
        <begin position="751"/>
        <end position="771"/>
    </location>
</feature>
<comment type="catalytic activity">
    <reaction evidence="1">
        <text>S-ubiquitinyl-[E2 ubiquitin-conjugating enzyme]-L-cysteine + [acceptor protein]-L-lysine = [E2 ubiquitin-conjugating enzyme]-L-cysteine + N(6)-ubiquitinyl-[acceptor protein]-L-lysine.</text>
        <dbReference type="EC" id="2.3.2.27"/>
    </reaction>
</comment>
<feature type="transmembrane region" description="Helical" evidence="8">
    <location>
        <begin position="715"/>
        <end position="739"/>
    </location>
</feature>
<proteinExistence type="predicted"/>
<feature type="domain" description="U-box" evidence="10">
    <location>
        <begin position="285"/>
        <end position="359"/>
    </location>
</feature>
<protein>
    <recommendedName>
        <fullName evidence="3">RING-type E3 ubiquitin transferase</fullName>
        <ecNumber evidence="3">2.3.2.27</ecNumber>
    </recommendedName>
</protein>
<dbReference type="FunFam" id="3.30.40.10:FF:000455">
    <property type="entry name" value="RING-type E3 ubiquitin transferase"/>
    <property type="match status" value="1"/>
</dbReference>
<dbReference type="InterPro" id="IPR045210">
    <property type="entry name" value="RING-Ubox_PUB"/>
</dbReference>
<dbReference type="Proteomes" id="UP000634136">
    <property type="component" value="Unassembled WGS sequence"/>
</dbReference>
<feature type="transmembrane region" description="Helical" evidence="8">
    <location>
        <begin position="822"/>
        <end position="844"/>
    </location>
</feature>
<dbReference type="InterPro" id="IPR016024">
    <property type="entry name" value="ARM-type_fold"/>
</dbReference>
<keyword evidence="8" id="KW-0812">Transmembrane</keyword>
<dbReference type="GO" id="GO:0061630">
    <property type="term" value="F:ubiquitin protein ligase activity"/>
    <property type="evidence" value="ECO:0007669"/>
    <property type="project" value="UniProtKB-EC"/>
</dbReference>
<dbReference type="SUPFAM" id="SSF48371">
    <property type="entry name" value="ARM repeat"/>
    <property type="match status" value="1"/>
</dbReference>
<dbReference type="Pfam" id="PF25598">
    <property type="entry name" value="ARM_PUB"/>
    <property type="match status" value="1"/>
</dbReference>
<dbReference type="Gene3D" id="1.20.1280.290">
    <property type="match status" value="2"/>
</dbReference>
<dbReference type="SUPFAM" id="SSF57850">
    <property type="entry name" value="RING/U-box"/>
    <property type="match status" value="1"/>
</dbReference>
<dbReference type="InterPro" id="IPR000225">
    <property type="entry name" value="Armadillo"/>
</dbReference>
<evidence type="ECO:0000256" key="4">
    <source>
        <dbReference type="ARBA" id="ARBA00022679"/>
    </source>
</evidence>
<keyword evidence="12" id="KW-1185">Reference proteome</keyword>
<reference evidence="11" key="1">
    <citation type="submission" date="2020-09" db="EMBL/GenBank/DDBJ databases">
        <title>Genome-Enabled Discovery of Anthraquinone Biosynthesis in Senna tora.</title>
        <authorList>
            <person name="Kang S.-H."/>
            <person name="Pandey R.P."/>
            <person name="Lee C.-M."/>
            <person name="Sim J.-S."/>
            <person name="Jeong J.-T."/>
            <person name="Choi B.-S."/>
            <person name="Jung M."/>
            <person name="Ginzburg D."/>
            <person name="Zhao K."/>
            <person name="Won S.Y."/>
            <person name="Oh T.-J."/>
            <person name="Yu Y."/>
            <person name="Kim N.-H."/>
            <person name="Lee O.R."/>
            <person name="Lee T.-H."/>
            <person name="Bashyal P."/>
            <person name="Kim T.-S."/>
            <person name="Lee W.-H."/>
            <person name="Kawkins C."/>
            <person name="Kim C.-K."/>
            <person name="Kim J.S."/>
            <person name="Ahn B.O."/>
            <person name="Rhee S.Y."/>
            <person name="Sohng J.K."/>
        </authorList>
    </citation>
    <scope>NUCLEOTIDE SEQUENCE</scope>
    <source>
        <tissue evidence="11">Leaf</tissue>
    </source>
</reference>
<dbReference type="InterPro" id="IPR001387">
    <property type="entry name" value="Cro/C1-type_HTH"/>
</dbReference>
<keyword evidence="8" id="KW-0472">Membrane</keyword>
<dbReference type="EC" id="2.3.2.27" evidence="3"/>
<evidence type="ECO:0000313" key="11">
    <source>
        <dbReference type="EMBL" id="KAF7838345.1"/>
    </source>
</evidence>
<gene>
    <name evidence="11" type="ORF">G2W53_006827</name>
</gene>
<evidence type="ECO:0000313" key="12">
    <source>
        <dbReference type="Proteomes" id="UP000634136"/>
    </source>
</evidence>
<dbReference type="Pfam" id="PF03083">
    <property type="entry name" value="MtN3_slv"/>
    <property type="match status" value="1"/>
</dbReference>
<dbReference type="OrthoDB" id="10064100at2759"/>
<dbReference type="AlphaFoldDB" id="A0A834X5R3"/>
<sequence>MTHNKSNHHHHLHRRILSFPAVFPCEAVSPTTLLTSLISLSRAICSFQSSFFPTQRRNAREAIRQITILLIFLDEIQHRGFPIPPQPFLLCFSEFHLSFQKLLFLLQDLTRRGATLWMLTKSHHVASQFRVVIRGLATALDVLPLRRIDEEDDVVCGEVKELVGLVAEQARRVKFEVDPDDEEAANRVRSVLSQLERGVEPDVVELKRILDYLGVKSWSDCNEEIEFLEEEVGFQCSECDEREVPFLSGLIGLLSYCRGVMFETLDFRDEGKRCNNNTETMMNCINPEDFRCPISLELMTDPVTISTGQTYDRASIQKWLKSGNRVCPKTGEKLTNTELVPNTTLRRLIQQFCADNGVSLVKSQSPSRDIAKTAVAGSPAAAHAIQFLSWFLARRLVFGTNEQRNKAAYEVRLLARSNLFNRSCLVQVGAVSPLVNLLETDERSTQENAIAALLKLSKHNRGKEAIMENRGIAPILKVLKNGKSSESRQIAAAIIFYLSSVKQYRKTIGENPETIPSLVQLIKEGTTCGKKNAIVAIFGLLLHPTNHQRVLEANVVPELVKILSSSEREDLVTDSLAVLAALAEKSKGAEAILKASALGLISRLLQCTTRHEGREHCVSILLSLCVNGGEEVVGALAKEGSVMPSLYSILAEEKCHAGLISYLAIFISPISIFVNIRHKKSVRKFRPDPYLAAIFNCEIWILYCILLPSSQPYHYAMFLPDSFGLTLELIYIAIFYAYAPKDKRKQIAITLVVEVVLVAIIAFIIFLFISFHHRLWWVRVIQSRSIKYMPFFLSLFIFINGLVPLLSALISHHFHEYGDSSLVSILQTLLGLGQLILYACYFRNTKGNDDDQSL</sequence>
<dbReference type="GO" id="GO:0016020">
    <property type="term" value="C:membrane"/>
    <property type="evidence" value="ECO:0007669"/>
    <property type="project" value="InterPro"/>
</dbReference>
<dbReference type="FunFam" id="1.25.10.10:FF:000485">
    <property type="entry name" value="RING-type E3 ubiquitin transferase"/>
    <property type="match status" value="1"/>
</dbReference>
<dbReference type="PANTHER" id="PTHR23315">
    <property type="entry name" value="U BOX DOMAIN-CONTAINING"/>
    <property type="match status" value="1"/>
</dbReference>
<evidence type="ECO:0000256" key="5">
    <source>
        <dbReference type="ARBA" id="ARBA00022737"/>
    </source>
</evidence>
<feature type="transmembrane region" description="Helical" evidence="8">
    <location>
        <begin position="659"/>
        <end position="678"/>
    </location>
</feature>
<evidence type="ECO:0000256" key="7">
    <source>
        <dbReference type="PROSITE-ProRule" id="PRU00259"/>
    </source>
</evidence>